<feature type="compositionally biased region" description="Acidic residues" evidence="1">
    <location>
        <begin position="387"/>
        <end position="396"/>
    </location>
</feature>
<gene>
    <name evidence="2" type="ORF">PR048_014724</name>
</gene>
<feature type="region of interest" description="Disordered" evidence="1">
    <location>
        <begin position="1"/>
        <end position="23"/>
    </location>
</feature>
<dbReference type="Proteomes" id="UP001159363">
    <property type="component" value="Chromosome 4"/>
</dbReference>
<sequence length="458" mass="52510">MEQRRNERAEETGDPRESPLTSGIVKYDSYLRKSGVNRPERPVSIGLQVSVMRNETGWNETLSLIQKGTFVNKKPRLTVRQLPPGVPSRTYSHRTVATESKCHSVPRVTLLYKITGETPIKRQMGPQPVLTREEEDVLVTWITAVARAGLWTVFHVLKESWKKKVYQWRMKSLNDPALKKIHFAPLLEETLNECITPSILKNGFRKCGLVSLNPAAIDTSKIPTMDAGPAVTNISSSERLRAGKAFLEGYIREGKLKSFRDSGNEWKGNSQDHSLFLFWKKVNEDCFLQYRLQENLQANESYGMDYTEQNGENNNEENEEPLTSKQWQLYRENKKEAAMEKGIQKQEKAEARKAKQEERESAKKLKLEEKKKKMAGRKSRKISLDVSDPEEEEEWLESGSRMDDVSLDHSDSNIIDVNEAGRRITSEVEKRNYITPTNVSHKKGDFVLVSFPGKKKCF</sequence>
<comment type="caution">
    <text evidence="2">The sequence shown here is derived from an EMBL/GenBank/DDBJ whole genome shotgun (WGS) entry which is preliminary data.</text>
</comment>
<dbReference type="EMBL" id="JARBHB010000005">
    <property type="protein sequence ID" value="KAJ8882898.1"/>
    <property type="molecule type" value="Genomic_DNA"/>
</dbReference>
<proteinExistence type="predicted"/>
<feature type="compositionally biased region" description="Basic and acidic residues" evidence="1">
    <location>
        <begin position="1"/>
        <end position="17"/>
    </location>
</feature>
<evidence type="ECO:0000313" key="3">
    <source>
        <dbReference type="Proteomes" id="UP001159363"/>
    </source>
</evidence>
<organism evidence="2 3">
    <name type="scientific">Dryococelus australis</name>
    <dbReference type="NCBI Taxonomy" id="614101"/>
    <lineage>
        <taxon>Eukaryota</taxon>
        <taxon>Metazoa</taxon>
        <taxon>Ecdysozoa</taxon>
        <taxon>Arthropoda</taxon>
        <taxon>Hexapoda</taxon>
        <taxon>Insecta</taxon>
        <taxon>Pterygota</taxon>
        <taxon>Neoptera</taxon>
        <taxon>Polyneoptera</taxon>
        <taxon>Phasmatodea</taxon>
        <taxon>Verophasmatodea</taxon>
        <taxon>Anareolatae</taxon>
        <taxon>Phasmatidae</taxon>
        <taxon>Eurycanthinae</taxon>
        <taxon>Dryococelus</taxon>
    </lineage>
</organism>
<accession>A0ABQ9HF04</accession>
<reference evidence="2 3" key="1">
    <citation type="submission" date="2023-02" db="EMBL/GenBank/DDBJ databases">
        <title>LHISI_Scaffold_Assembly.</title>
        <authorList>
            <person name="Stuart O.P."/>
            <person name="Cleave R."/>
            <person name="Magrath M.J.L."/>
            <person name="Mikheyev A.S."/>
        </authorList>
    </citation>
    <scope>NUCLEOTIDE SEQUENCE [LARGE SCALE GENOMIC DNA]</scope>
    <source>
        <strain evidence="2">Daus_M_001</strain>
        <tissue evidence="2">Leg muscle</tissue>
    </source>
</reference>
<feature type="compositionally biased region" description="Basic residues" evidence="1">
    <location>
        <begin position="372"/>
        <end position="381"/>
    </location>
</feature>
<evidence type="ECO:0000313" key="2">
    <source>
        <dbReference type="EMBL" id="KAJ8882898.1"/>
    </source>
</evidence>
<evidence type="ECO:0000256" key="1">
    <source>
        <dbReference type="SAM" id="MobiDB-lite"/>
    </source>
</evidence>
<protein>
    <submittedName>
        <fullName evidence="2">Uncharacterized protein</fullName>
    </submittedName>
</protein>
<feature type="compositionally biased region" description="Basic and acidic residues" evidence="1">
    <location>
        <begin position="335"/>
        <end position="371"/>
    </location>
</feature>
<keyword evidence="3" id="KW-1185">Reference proteome</keyword>
<name>A0ABQ9HF04_9NEOP</name>
<feature type="region of interest" description="Disordered" evidence="1">
    <location>
        <begin position="335"/>
        <end position="408"/>
    </location>
</feature>